<evidence type="ECO:0000259" key="2">
    <source>
        <dbReference type="PROSITE" id="PS51736"/>
    </source>
</evidence>
<evidence type="ECO:0008006" key="6">
    <source>
        <dbReference type="Google" id="ProtNLM"/>
    </source>
</evidence>
<dbReference type="Pfam" id="PF07508">
    <property type="entry name" value="Recombinase"/>
    <property type="match status" value="1"/>
</dbReference>
<dbReference type="InterPro" id="IPR006119">
    <property type="entry name" value="Resolv_N"/>
</dbReference>
<dbReference type="SUPFAM" id="SSF53041">
    <property type="entry name" value="Resolvase-like"/>
    <property type="match status" value="1"/>
</dbReference>
<dbReference type="CDD" id="cd00338">
    <property type="entry name" value="Ser_Recombinase"/>
    <property type="match status" value="1"/>
</dbReference>
<feature type="domain" description="Recombinase" evidence="3">
    <location>
        <begin position="166"/>
        <end position="275"/>
    </location>
</feature>
<accession>A0A317D1N9</accession>
<dbReference type="Gene3D" id="3.90.1750.20">
    <property type="entry name" value="Putative Large Serine Recombinase, Chain B, Domain 2"/>
    <property type="match status" value="1"/>
</dbReference>
<dbReference type="SMART" id="SM00857">
    <property type="entry name" value="Resolvase"/>
    <property type="match status" value="1"/>
</dbReference>
<gene>
    <name evidence="4" type="ORF">DKT69_32235</name>
</gene>
<dbReference type="Proteomes" id="UP000246050">
    <property type="component" value="Unassembled WGS sequence"/>
</dbReference>
<organism evidence="4 5">
    <name type="scientific">Micromonospora sicca</name>
    <dbReference type="NCBI Taxonomy" id="2202420"/>
    <lineage>
        <taxon>Bacteria</taxon>
        <taxon>Bacillati</taxon>
        <taxon>Actinomycetota</taxon>
        <taxon>Actinomycetes</taxon>
        <taxon>Micromonosporales</taxon>
        <taxon>Micromonosporaceae</taxon>
        <taxon>Micromonospora</taxon>
    </lineage>
</organism>
<sequence length="484" mass="54225">MGEPVPLRCAIYCRISEDREGLEKGVVRQEEDCRELAERHGFEVVRVYIDNDLSASVKAKKPRPEFEAMMRQAEAGHIDVIVSYSNSRLTRRPLELEWLIALHQRHGTILRTVVSGNDDLSTADGRLMARVKADFDAAEVERTAERVARAARQRREEGRLHGGARTFGYVHGSPLGYCQEIDPVAAKAIREGMERLFQTGRVSEVRKLWQRMGVLTPLGKEWRNDGNVARTLRNPRIAGLVAHDGKIVGEGNWPAIITRAEHEAILEALGNRGAKKKGGPPRPRKYLLPGFVYCVCGTPMSAQVYDPPGETKYSRYNRYVCISQRGGCGQCSRQRPWLEDVVREWVAGAIEGHSSVPEDQADDPNPAIEAEIRELEEGIKRLRSAVAKGVFTDDEALEEIIPMREKIQELRAMQGELAREAAMIPVDNDEELQDWLDDDPETLHRRREILGRYVKRIIVKPVGKGGSNGWDGPPPDSVVIVPAG</sequence>
<dbReference type="GO" id="GO:0003677">
    <property type="term" value="F:DNA binding"/>
    <property type="evidence" value="ECO:0007669"/>
    <property type="project" value="InterPro"/>
</dbReference>
<feature type="region of interest" description="Disordered" evidence="1">
    <location>
        <begin position="464"/>
        <end position="484"/>
    </location>
</feature>
<evidence type="ECO:0000256" key="1">
    <source>
        <dbReference type="SAM" id="MobiDB-lite"/>
    </source>
</evidence>
<dbReference type="OrthoDB" id="4500247at2"/>
<dbReference type="EMBL" id="QGKS01000416">
    <property type="protein sequence ID" value="PWR08791.1"/>
    <property type="molecule type" value="Genomic_DNA"/>
</dbReference>
<comment type="caution">
    <text evidence="4">The sequence shown here is derived from an EMBL/GenBank/DDBJ whole genome shotgun (WGS) entry which is preliminary data.</text>
</comment>
<dbReference type="AlphaFoldDB" id="A0A317D1N9"/>
<name>A0A317D1N9_9ACTN</name>
<evidence type="ECO:0000313" key="5">
    <source>
        <dbReference type="Proteomes" id="UP000246050"/>
    </source>
</evidence>
<dbReference type="InterPro" id="IPR038109">
    <property type="entry name" value="DNA_bind_recomb_sf"/>
</dbReference>
<dbReference type="Gene3D" id="3.40.50.1390">
    <property type="entry name" value="Resolvase, N-terminal catalytic domain"/>
    <property type="match status" value="1"/>
</dbReference>
<evidence type="ECO:0000259" key="3">
    <source>
        <dbReference type="PROSITE" id="PS51737"/>
    </source>
</evidence>
<dbReference type="InterPro" id="IPR011109">
    <property type="entry name" value="DNA_bind_recombinase_dom"/>
</dbReference>
<dbReference type="PANTHER" id="PTHR30461:SF23">
    <property type="entry name" value="DNA RECOMBINASE-RELATED"/>
    <property type="match status" value="1"/>
</dbReference>
<dbReference type="InterPro" id="IPR050639">
    <property type="entry name" value="SSR_resolvase"/>
</dbReference>
<reference evidence="4 5" key="1">
    <citation type="submission" date="2018-05" db="EMBL/GenBank/DDBJ databases">
        <title>Micromonosporas from Atacama Desert.</title>
        <authorList>
            <person name="Carro L."/>
            <person name="Golinska P."/>
            <person name="Klenk H.-P."/>
            <person name="Goodfellow M."/>
        </authorList>
    </citation>
    <scope>NUCLEOTIDE SEQUENCE [LARGE SCALE GENOMIC DNA]</scope>
    <source>
        <strain evidence="4 5">4G51</strain>
    </source>
</reference>
<dbReference type="Pfam" id="PF00239">
    <property type="entry name" value="Resolvase"/>
    <property type="match status" value="1"/>
</dbReference>
<feature type="domain" description="Resolvase/invertase-type recombinase catalytic" evidence="2">
    <location>
        <begin position="8"/>
        <end position="158"/>
    </location>
</feature>
<evidence type="ECO:0000313" key="4">
    <source>
        <dbReference type="EMBL" id="PWR08791.1"/>
    </source>
</evidence>
<dbReference type="PROSITE" id="PS51736">
    <property type="entry name" value="RECOMBINASES_3"/>
    <property type="match status" value="1"/>
</dbReference>
<dbReference type="GO" id="GO:0000150">
    <property type="term" value="F:DNA strand exchange activity"/>
    <property type="evidence" value="ECO:0007669"/>
    <property type="project" value="InterPro"/>
</dbReference>
<protein>
    <recommendedName>
        <fullName evidence="6">Recombinase family protein</fullName>
    </recommendedName>
</protein>
<dbReference type="PANTHER" id="PTHR30461">
    <property type="entry name" value="DNA-INVERTASE FROM LAMBDOID PROPHAGE"/>
    <property type="match status" value="1"/>
</dbReference>
<proteinExistence type="predicted"/>
<dbReference type="PROSITE" id="PS51737">
    <property type="entry name" value="RECOMBINASE_DNA_BIND"/>
    <property type="match status" value="1"/>
</dbReference>
<dbReference type="RefSeq" id="WP_109805206.1">
    <property type="nucleotide sequence ID" value="NZ_QGKS01000416.1"/>
</dbReference>
<dbReference type="InterPro" id="IPR036162">
    <property type="entry name" value="Resolvase-like_N_sf"/>
</dbReference>